<reference evidence="3 4" key="1">
    <citation type="journal article" date="2021" name="Nat. Commun.">
        <title>Genetic determinants of endophytism in the Arabidopsis root mycobiome.</title>
        <authorList>
            <person name="Mesny F."/>
            <person name="Miyauchi S."/>
            <person name="Thiergart T."/>
            <person name="Pickel B."/>
            <person name="Atanasova L."/>
            <person name="Karlsson M."/>
            <person name="Huettel B."/>
            <person name="Barry K.W."/>
            <person name="Haridas S."/>
            <person name="Chen C."/>
            <person name="Bauer D."/>
            <person name="Andreopoulos W."/>
            <person name="Pangilinan J."/>
            <person name="LaButti K."/>
            <person name="Riley R."/>
            <person name="Lipzen A."/>
            <person name="Clum A."/>
            <person name="Drula E."/>
            <person name="Henrissat B."/>
            <person name="Kohler A."/>
            <person name="Grigoriev I.V."/>
            <person name="Martin F.M."/>
            <person name="Hacquard S."/>
        </authorList>
    </citation>
    <scope>NUCLEOTIDE SEQUENCE [LARGE SCALE GENOMIC DNA]</scope>
    <source>
        <strain evidence="3 4">MPI-CAGE-CH-0241</strain>
    </source>
</reference>
<keyword evidence="4" id="KW-1185">Reference proteome</keyword>
<organism evidence="3 4">
    <name type="scientific">Thelonectria olida</name>
    <dbReference type="NCBI Taxonomy" id="1576542"/>
    <lineage>
        <taxon>Eukaryota</taxon>
        <taxon>Fungi</taxon>
        <taxon>Dikarya</taxon>
        <taxon>Ascomycota</taxon>
        <taxon>Pezizomycotina</taxon>
        <taxon>Sordariomycetes</taxon>
        <taxon>Hypocreomycetidae</taxon>
        <taxon>Hypocreales</taxon>
        <taxon>Nectriaceae</taxon>
        <taxon>Thelonectria</taxon>
    </lineage>
</organism>
<dbReference type="OrthoDB" id="5343383at2759"/>
<evidence type="ECO:0000313" key="3">
    <source>
        <dbReference type="EMBL" id="KAH6894377.1"/>
    </source>
</evidence>
<gene>
    <name evidence="3" type="ORF">B0T10DRAFT_603878</name>
</gene>
<dbReference type="Pfam" id="PF24870">
    <property type="entry name" value="DUF7735"/>
    <property type="match status" value="1"/>
</dbReference>
<feature type="compositionally biased region" description="Low complexity" evidence="1">
    <location>
        <begin position="10"/>
        <end position="38"/>
    </location>
</feature>
<feature type="region of interest" description="Disordered" evidence="1">
    <location>
        <begin position="1"/>
        <end position="38"/>
    </location>
</feature>
<protein>
    <recommendedName>
        <fullName evidence="2">DUF7735 domain-containing protein</fullName>
    </recommendedName>
</protein>
<comment type="caution">
    <text evidence="3">The sequence shown here is derived from an EMBL/GenBank/DDBJ whole genome shotgun (WGS) entry which is preliminary data.</text>
</comment>
<sequence>MPLDFVKMCSGRNSPSSSPSPSVAESSSGSDSSGRSTPRYTPDEIAIIFLNFYKFLTNLDYDAVDLKIPPPGGWPTMTTEICAPLITGYALEVARRLPYFDEKSKADIHYKSRLIDYPSYERDDFHKYDRREDIEFWSSEGVVGPIYIVCIAGGRESFGRDLFLNVIDGEITESLIRAMDLSPVDIKDYFDNLREAYQTLKLIPCPGRITIEAWDVEDGADEITEEQVISQKKEWHTNLDVQYALDSIINMRAFAAALVFNATVAVASVFDTILPTEEPTITSDPWRCTTEIFESYFDVPKPTGSLLTAILFYGDKLQKGCKSALTDAMGLPVCTFPP</sequence>
<dbReference type="InterPro" id="IPR056637">
    <property type="entry name" value="DUF7735"/>
</dbReference>
<dbReference type="AlphaFoldDB" id="A0A9P9ASE4"/>
<name>A0A9P9ASE4_9HYPO</name>
<accession>A0A9P9ASE4</accession>
<evidence type="ECO:0000313" key="4">
    <source>
        <dbReference type="Proteomes" id="UP000777438"/>
    </source>
</evidence>
<proteinExistence type="predicted"/>
<evidence type="ECO:0000256" key="1">
    <source>
        <dbReference type="SAM" id="MobiDB-lite"/>
    </source>
</evidence>
<feature type="domain" description="DUF7735" evidence="2">
    <location>
        <begin position="273"/>
        <end position="337"/>
    </location>
</feature>
<dbReference type="EMBL" id="JAGPYM010000005">
    <property type="protein sequence ID" value="KAH6894377.1"/>
    <property type="molecule type" value="Genomic_DNA"/>
</dbReference>
<evidence type="ECO:0000259" key="2">
    <source>
        <dbReference type="Pfam" id="PF24870"/>
    </source>
</evidence>
<dbReference type="Proteomes" id="UP000777438">
    <property type="component" value="Unassembled WGS sequence"/>
</dbReference>